<proteinExistence type="predicted"/>
<dbReference type="EMBL" id="CAJVPW010018325">
    <property type="protein sequence ID" value="CAG8681205.1"/>
    <property type="molecule type" value="Genomic_DNA"/>
</dbReference>
<evidence type="ECO:0000313" key="1">
    <source>
        <dbReference type="EMBL" id="CAG8681205.1"/>
    </source>
</evidence>
<reference evidence="1" key="1">
    <citation type="submission" date="2021-06" db="EMBL/GenBank/DDBJ databases">
        <authorList>
            <person name="Kallberg Y."/>
            <person name="Tangrot J."/>
            <person name="Rosling A."/>
        </authorList>
    </citation>
    <scope>NUCLEOTIDE SEQUENCE</scope>
    <source>
        <strain evidence="1">28 12/20/2015</strain>
    </source>
</reference>
<comment type="caution">
    <text evidence="1">The sequence shown here is derived from an EMBL/GenBank/DDBJ whole genome shotgun (WGS) entry which is preliminary data.</text>
</comment>
<keyword evidence="2" id="KW-1185">Reference proteome</keyword>
<feature type="non-terminal residue" evidence="1">
    <location>
        <position position="1"/>
    </location>
</feature>
<evidence type="ECO:0000313" key="2">
    <source>
        <dbReference type="Proteomes" id="UP000789366"/>
    </source>
</evidence>
<gene>
    <name evidence="1" type="ORF">SPELUC_LOCUS10166</name>
</gene>
<dbReference type="Proteomes" id="UP000789366">
    <property type="component" value="Unassembled WGS sequence"/>
</dbReference>
<sequence length="163" mass="19047">VHDLIGDGYCGFQSLSVAIFQEEKKWQDIKTAMKSQLTKQQYMYSILGYDTNQLMIVLSYIQSRCPREYCFYVPECAQLASDMFNISVAIFGKDSTSSLLFLPFNQKPGHHKKPIILHWYSHDYIVLVKLKQNRNLQVPPLNSQYLLISRRLGFSEDWHSLFI</sequence>
<name>A0ACA9NXF4_9GLOM</name>
<accession>A0ACA9NXF4</accession>
<organism evidence="1 2">
    <name type="scientific">Cetraspora pellucida</name>
    <dbReference type="NCBI Taxonomy" id="1433469"/>
    <lineage>
        <taxon>Eukaryota</taxon>
        <taxon>Fungi</taxon>
        <taxon>Fungi incertae sedis</taxon>
        <taxon>Mucoromycota</taxon>
        <taxon>Glomeromycotina</taxon>
        <taxon>Glomeromycetes</taxon>
        <taxon>Diversisporales</taxon>
        <taxon>Gigasporaceae</taxon>
        <taxon>Cetraspora</taxon>
    </lineage>
</organism>
<protein>
    <submittedName>
        <fullName evidence="1">3509_t:CDS:1</fullName>
    </submittedName>
</protein>